<dbReference type="EMBL" id="KM236244">
    <property type="protein sequence ID" value="AIW04049.1"/>
    <property type="molecule type" value="Genomic_DNA"/>
</dbReference>
<feature type="compositionally biased region" description="Pro residues" evidence="1">
    <location>
        <begin position="65"/>
        <end position="74"/>
    </location>
</feature>
<proteinExistence type="predicted"/>
<evidence type="ECO:0000313" key="3">
    <source>
        <dbReference type="Proteomes" id="UP000030204"/>
    </source>
</evidence>
<name>A0A0A0RQV8_9CAUD</name>
<protein>
    <submittedName>
        <fullName evidence="2">Uncharacterized protein</fullName>
    </submittedName>
</protein>
<dbReference type="OrthoDB" id="38813at10239"/>
<gene>
    <name evidence="2" type="ORF">CPT_Stitch98</name>
</gene>
<feature type="region of interest" description="Disordered" evidence="1">
    <location>
        <begin position="48"/>
        <end position="84"/>
    </location>
</feature>
<dbReference type="RefSeq" id="YP_009146039.1">
    <property type="nucleotide sequence ID" value="NC_027297.1"/>
</dbReference>
<evidence type="ECO:0000256" key="1">
    <source>
        <dbReference type="SAM" id="MobiDB-lite"/>
    </source>
</evidence>
<dbReference type="Proteomes" id="UP000030204">
    <property type="component" value="Segment"/>
</dbReference>
<organism evidence="2 3">
    <name type="scientific">Salmonella phage Stitch</name>
    <dbReference type="NCBI Taxonomy" id="2991861"/>
    <lineage>
        <taxon>Viruses</taxon>
        <taxon>Duplodnaviria</taxon>
        <taxon>Heunggongvirae</taxon>
        <taxon>Uroviricota</taxon>
        <taxon>Caudoviricetes</taxon>
        <taxon>Demerecviridae</taxon>
        <taxon>Markadamsvirinae</taxon>
        <taxon>Epseptimavirus</taxon>
        <taxon>Epseptimavirus stitch</taxon>
    </lineage>
</organism>
<reference evidence="2 3" key="1">
    <citation type="journal article" date="2015" name="Genome Announc.">
        <title>Complete Genome of Salmonella enterica Serovar Typhimurium T5-Like Siphophage Stitch.</title>
        <authorList>
            <person name="Grover J.M."/>
            <person name="Luna A.J."/>
            <person name="Wood T.L."/>
            <person name="Chamakura K.R."/>
            <person name="Kuty Everett G.F."/>
        </authorList>
    </citation>
    <scope>NUCLEOTIDE SEQUENCE [LARGE SCALE GENOMIC DNA]</scope>
</reference>
<dbReference type="GeneID" id="24598794"/>
<sequence>MGLFKKKVYLTQSQERRFLALSQYYHLPFDHFIERALEQFLEKELRAIRPEPPRAPNDAQRGHPRIPPMPPVPPATRVIIEGEK</sequence>
<keyword evidence="3" id="KW-1185">Reference proteome</keyword>
<accession>A0A0A0RQV8</accession>
<evidence type="ECO:0000313" key="2">
    <source>
        <dbReference type="EMBL" id="AIW04049.1"/>
    </source>
</evidence>
<dbReference type="KEGG" id="vg:24598794"/>